<evidence type="ECO:0000256" key="9">
    <source>
        <dbReference type="SAM" id="MobiDB-lite"/>
    </source>
</evidence>
<keyword evidence="2 8" id="KW-0813">Transport</keyword>
<keyword evidence="13" id="KW-1185">Reference proteome</keyword>
<dbReference type="Gene3D" id="3.30.1370.120">
    <property type="match status" value="1"/>
</dbReference>
<comment type="subcellular location">
    <subcellularLocation>
        <location evidence="8">Cell outer membrane</location>
    </subcellularLocation>
    <subcellularLocation>
        <location evidence="1">Membrane</location>
    </subcellularLocation>
</comment>
<sequence>MTPSLPAWALLACWALLALAADPAAPAAPDPVPAAAPAAIGAERTAPLQVQALDFRRGPAGAGRLELRLSAREPVVEVRPEGRSLVVELAQAHLPQALRRVLDVADLGSPVRLLRCEQRGDSVRLRLEAEGGWEHSVTQSEHLLVVELRPQRPDPNKPLPGPGYSGEKLSLNFQSIELRALLQVFADFTNLNLVASDTVTGSVTLRLKDVPWDQALDIVLQSKGLGLRRHGNVMSIAPKDEIAAREKADLEASRQIQELEPLRTQSFQLNYSKAEDLVRLLTGGGSGGASAAASAGAPAAGGKGEGPTASAGSRILSPRGSVGYELRTNQLFVTDVGAKLEEVGRILGKVDIPVRQVVIEARIVEASDSFGRSLGVRLGGLGRVAGNGGSPQLQVGGSYLGVQPTPSGSLGAPTPALYNQNLNFVNLPAPGLTTAPGVTPGTFALSLFNQAANRFLSLEISALEAEGKGKIVSSPRVVTADQIKATIRQGTQIPYQSAAPGAAGGTQVSFKDAVLKLEVTPQITPEGGILLDVDVSKDSRGQDTTAGPAIDTKQVRTQVLVENGGTVVIGGIFEQQDTENVNKVPVLGDLPGVGNLFKNRTRETRKTELLVFLTPKVIAERSGWAQ</sequence>
<evidence type="ECO:0000256" key="7">
    <source>
        <dbReference type="RuleBase" id="RU004003"/>
    </source>
</evidence>
<dbReference type="PANTHER" id="PTHR30604:SF1">
    <property type="entry name" value="DNA UTILIZATION PROTEIN HOFQ"/>
    <property type="match status" value="1"/>
</dbReference>
<evidence type="ECO:0000256" key="6">
    <source>
        <dbReference type="ARBA" id="ARBA00023237"/>
    </source>
</evidence>
<gene>
    <name evidence="12" type="ORF">JI742_04300</name>
</gene>
<keyword evidence="5" id="KW-0472">Membrane</keyword>
<proteinExistence type="inferred from homology"/>
<reference evidence="12 13" key="1">
    <citation type="submission" date="2021-01" db="EMBL/GenBank/DDBJ databases">
        <title>Piscinibacter sp. Jin2 Genome sequencing and assembly.</title>
        <authorList>
            <person name="Kim I."/>
        </authorList>
    </citation>
    <scope>NUCLEOTIDE SEQUENCE [LARGE SCALE GENOMIC DNA]</scope>
    <source>
        <strain evidence="12 13">Jin2</strain>
    </source>
</reference>
<evidence type="ECO:0000256" key="10">
    <source>
        <dbReference type="SAM" id="SignalP"/>
    </source>
</evidence>
<dbReference type="InterPro" id="IPR021731">
    <property type="entry name" value="AMIN_dom"/>
</dbReference>
<dbReference type="Gene3D" id="2.60.40.3470">
    <property type="match status" value="1"/>
</dbReference>
<comment type="similarity">
    <text evidence="7">Belongs to the bacterial secretin family.</text>
</comment>
<keyword evidence="4" id="KW-0653">Protein transport</keyword>
<accession>A0A9X0XCS0</accession>
<dbReference type="SMART" id="SM00965">
    <property type="entry name" value="STN"/>
    <property type="match status" value="1"/>
</dbReference>
<evidence type="ECO:0000256" key="1">
    <source>
        <dbReference type="ARBA" id="ARBA00004370"/>
    </source>
</evidence>
<dbReference type="RefSeq" id="WP_201824266.1">
    <property type="nucleotide sequence ID" value="NZ_JAERRA010000001.1"/>
</dbReference>
<evidence type="ECO:0000256" key="8">
    <source>
        <dbReference type="RuleBase" id="RU004004"/>
    </source>
</evidence>
<evidence type="ECO:0000313" key="12">
    <source>
        <dbReference type="EMBL" id="MBL0719106.1"/>
    </source>
</evidence>
<dbReference type="PANTHER" id="PTHR30604">
    <property type="entry name" value="PROTEIN TRANSPORT PROTEIN HOFQ"/>
    <property type="match status" value="1"/>
</dbReference>
<feature type="region of interest" description="Disordered" evidence="9">
    <location>
        <begin position="291"/>
        <end position="314"/>
    </location>
</feature>
<evidence type="ECO:0000313" key="13">
    <source>
        <dbReference type="Proteomes" id="UP000643207"/>
    </source>
</evidence>
<dbReference type="InterPro" id="IPR001775">
    <property type="entry name" value="GspD/PilQ"/>
</dbReference>
<dbReference type="InterPro" id="IPR051808">
    <property type="entry name" value="Type_IV_pilus_biogenesis"/>
</dbReference>
<dbReference type="AlphaFoldDB" id="A0A9X0XCS0"/>
<dbReference type="Proteomes" id="UP000643207">
    <property type="component" value="Unassembled WGS sequence"/>
</dbReference>
<dbReference type="InterPro" id="IPR004846">
    <property type="entry name" value="T2SS/T3SS_dom"/>
</dbReference>
<comment type="caution">
    <text evidence="12">The sequence shown here is derived from an EMBL/GenBank/DDBJ whole genome shotgun (WGS) entry which is preliminary data.</text>
</comment>
<evidence type="ECO:0000256" key="4">
    <source>
        <dbReference type="ARBA" id="ARBA00022927"/>
    </source>
</evidence>
<dbReference type="GO" id="GO:0009279">
    <property type="term" value="C:cell outer membrane"/>
    <property type="evidence" value="ECO:0007669"/>
    <property type="project" value="UniProtKB-SubCell"/>
</dbReference>
<evidence type="ECO:0000256" key="3">
    <source>
        <dbReference type="ARBA" id="ARBA00022729"/>
    </source>
</evidence>
<evidence type="ECO:0000256" key="5">
    <source>
        <dbReference type="ARBA" id="ARBA00023136"/>
    </source>
</evidence>
<dbReference type="Pfam" id="PF07660">
    <property type="entry name" value="STN"/>
    <property type="match status" value="1"/>
</dbReference>
<dbReference type="Pfam" id="PF03958">
    <property type="entry name" value="Secretin_N"/>
    <property type="match status" value="1"/>
</dbReference>
<keyword evidence="6" id="KW-0998">Cell outer membrane</keyword>
<dbReference type="PRINTS" id="PR00811">
    <property type="entry name" value="BCTERIALGSPD"/>
</dbReference>
<name>A0A9X0XCS0_9BURK</name>
<dbReference type="Pfam" id="PF00263">
    <property type="entry name" value="Secretin"/>
    <property type="match status" value="1"/>
</dbReference>
<feature type="chain" id="PRO_5040795238" evidence="10">
    <location>
        <begin position="21"/>
        <end position="626"/>
    </location>
</feature>
<protein>
    <submittedName>
        <fullName evidence="12">Type IV pilus secretin PilQ family protein</fullName>
    </submittedName>
</protein>
<dbReference type="InterPro" id="IPR038591">
    <property type="entry name" value="NolW-like_sf"/>
</dbReference>
<dbReference type="InterPro" id="IPR013355">
    <property type="entry name" value="Pilus_4_PilQ"/>
</dbReference>
<dbReference type="EMBL" id="JAERRA010000001">
    <property type="protein sequence ID" value="MBL0719106.1"/>
    <property type="molecule type" value="Genomic_DNA"/>
</dbReference>
<evidence type="ECO:0000259" key="11">
    <source>
        <dbReference type="SMART" id="SM00965"/>
    </source>
</evidence>
<dbReference type="NCBIfam" id="TIGR02515">
    <property type="entry name" value="IV_pilus_PilQ"/>
    <property type="match status" value="1"/>
</dbReference>
<dbReference type="Gene3D" id="3.30.1370.130">
    <property type="match status" value="1"/>
</dbReference>
<dbReference type="InterPro" id="IPR011662">
    <property type="entry name" value="Secretin/TonB_short_N"/>
</dbReference>
<evidence type="ECO:0000256" key="2">
    <source>
        <dbReference type="ARBA" id="ARBA00022448"/>
    </source>
</evidence>
<dbReference type="InterPro" id="IPR005644">
    <property type="entry name" value="NolW-like"/>
</dbReference>
<feature type="signal peptide" evidence="10">
    <location>
        <begin position="1"/>
        <end position="20"/>
    </location>
</feature>
<dbReference type="Pfam" id="PF11741">
    <property type="entry name" value="AMIN"/>
    <property type="match status" value="1"/>
</dbReference>
<keyword evidence="3 10" id="KW-0732">Signal</keyword>
<feature type="domain" description="Secretin/TonB short N-terminal" evidence="11">
    <location>
        <begin position="191"/>
        <end position="239"/>
    </location>
</feature>
<organism evidence="12 13">
    <name type="scientific">Aquariibacter lacus</name>
    <dbReference type="NCBI Taxonomy" id="2801332"/>
    <lineage>
        <taxon>Bacteria</taxon>
        <taxon>Pseudomonadati</taxon>
        <taxon>Pseudomonadota</taxon>
        <taxon>Betaproteobacteria</taxon>
        <taxon>Burkholderiales</taxon>
        <taxon>Sphaerotilaceae</taxon>
        <taxon>Aquariibacter</taxon>
    </lineage>
</organism>
<dbReference type="GO" id="GO:0009306">
    <property type="term" value="P:protein secretion"/>
    <property type="evidence" value="ECO:0007669"/>
    <property type="project" value="InterPro"/>
</dbReference>